<reference evidence="1 2" key="1">
    <citation type="submission" date="2022-01" db="EMBL/GenBank/DDBJ databases">
        <authorList>
            <person name="Won M."/>
            <person name="Kim S.-J."/>
            <person name="Kwon S.-W."/>
        </authorList>
    </citation>
    <scope>NUCLEOTIDE SEQUENCE [LARGE SCALE GENOMIC DNA]</scope>
    <source>
        <strain evidence="1 2">KCTC 23505</strain>
    </source>
</reference>
<dbReference type="Proteomes" id="UP001521209">
    <property type="component" value="Unassembled WGS sequence"/>
</dbReference>
<protein>
    <recommendedName>
        <fullName evidence="3">Sulfotransferase</fullName>
    </recommendedName>
</protein>
<dbReference type="RefSeq" id="WP_235703075.1">
    <property type="nucleotide sequence ID" value="NZ_JAKGBZ010000005.1"/>
</dbReference>
<evidence type="ECO:0008006" key="3">
    <source>
        <dbReference type="Google" id="ProtNLM"/>
    </source>
</evidence>
<name>A0ABS9DSY5_9PROT</name>
<dbReference type="EMBL" id="JAKGBZ010000005">
    <property type="protein sequence ID" value="MCF3945840.1"/>
    <property type="molecule type" value="Genomic_DNA"/>
</dbReference>
<keyword evidence="2" id="KW-1185">Reference proteome</keyword>
<proteinExistence type="predicted"/>
<evidence type="ECO:0000313" key="2">
    <source>
        <dbReference type="Proteomes" id="UP001521209"/>
    </source>
</evidence>
<accession>A0ABS9DSY5</accession>
<dbReference type="InterPro" id="IPR027417">
    <property type="entry name" value="P-loop_NTPase"/>
</dbReference>
<dbReference type="Gene3D" id="3.40.50.300">
    <property type="entry name" value="P-loop containing nucleotide triphosphate hydrolases"/>
    <property type="match status" value="1"/>
</dbReference>
<comment type="caution">
    <text evidence="1">The sequence shown here is derived from an EMBL/GenBank/DDBJ whole genome shotgun (WGS) entry which is preliminary data.</text>
</comment>
<organism evidence="1 2">
    <name type="scientific">Acidiphilium iwatense</name>
    <dbReference type="NCBI Taxonomy" id="768198"/>
    <lineage>
        <taxon>Bacteria</taxon>
        <taxon>Pseudomonadati</taxon>
        <taxon>Pseudomonadota</taxon>
        <taxon>Alphaproteobacteria</taxon>
        <taxon>Acetobacterales</taxon>
        <taxon>Acidocellaceae</taxon>
        <taxon>Acidiphilium</taxon>
    </lineage>
</organism>
<evidence type="ECO:0000313" key="1">
    <source>
        <dbReference type="EMBL" id="MCF3945840.1"/>
    </source>
</evidence>
<gene>
    <name evidence="1" type="ORF">L2A60_03970</name>
</gene>
<sequence length="392" mass="43664">MSKPRILRQSRWSNLIGKAGADLLAFTIGPALLRLSLGRRPSADERGAFRRALRTRYIDDAREIPPLIRGLLVLPEARRIMRLAVGLAWYHERGRGGGDPFADRVTPLGVPGVPDLTGNLFTAWTGPKLGFLHFEKCGGIAVMRWLSEQFHPDQIDPDPVRSMPPHLWFRAPCGLSRDIARYPLLWGHYGLPALERIDPERFIFTFLRDPRARIVSLYNYWRSVDPALLDPAEGNFTVAAAHRHDLLGFLRGSDPFIVNYLDNFYVRRLTGRYRTSAAHDPLHANPRVALTEAIAALDRIGFVGITERMDESVARLAKAIGAVPPGGKVRGNVAAENHTDPSGWFRAAPRAEITPEVAAELDRLTTLDRALYAEALGRFDGRRGRARVVAAA</sequence>
<dbReference type="SUPFAM" id="SSF52540">
    <property type="entry name" value="P-loop containing nucleoside triphosphate hydrolases"/>
    <property type="match status" value="1"/>
</dbReference>